<dbReference type="AlphaFoldDB" id="A0A0K2V929"/>
<name>A0A0K2V929_LEPSM</name>
<reference evidence="2" key="1">
    <citation type="submission" date="2014-05" db="EMBL/GenBank/DDBJ databases">
        <authorList>
            <person name="Chronopoulou M."/>
        </authorList>
    </citation>
    <scope>NUCLEOTIDE SEQUENCE</scope>
    <source>
        <tissue evidence="2">Whole organism</tissue>
    </source>
</reference>
<sequence length="92" mass="10768">MVPARQKEPEQGRISDPFASQPDIVSQRPIKRKENPRWRSTRSCKFLVMHHRLHKELKDAICNDANPILMEMSHHILLNFNIEGCRQGRLQG</sequence>
<organism evidence="2">
    <name type="scientific">Lepeophtheirus salmonis</name>
    <name type="common">Salmon louse</name>
    <name type="synonym">Caligus salmonis</name>
    <dbReference type="NCBI Taxonomy" id="72036"/>
    <lineage>
        <taxon>Eukaryota</taxon>
        <taxon>Metazoa</taxon>
        <taxon>Ecdysozoa</taxon>
        <taxon>Arthropoda</taxon>
        <taxon>Crustacea</taxon>
        <taxon>Multicrustacea</taxon>
        <taxon>Hexanauplia</taxon>
        <taxon>Copepoda</taxon>
        <taxon>Siphonostomatoida</taxon>
        <taxon>Caligidae</taxon>
        <taxon>Lepeophtheirus</taxon>
    </lineage>
</organism>
<dbReference type="EMBL" id="HACA01029687">
    <property type="protein sequence ID" value="CDW47048.1"/>
    <property type="molecule type" value="Transcribed_RNA"/>
</dbReference>
<feature type="compositionally biased region" description="Basic and acidic residues" evidence="1">
    <location>
        <begin position="1"/>
        <end position="13"/>
    </location>
</feature>
<proteinExistence type="predicted"/>
<evidence type="ECO:0000313" key="2">
    <source>
        <dbReference type="EMBL" id="CDW47048.1"/>
    </source>
</evidence>
<protein>
    <submittedName>
        <fullName evidence="2">Uncharacterized protein</fullName>
    </submittedName>
</protein>
<evidence type="ECO:0000256" key="1">
    <source>
        <dbReference type="SAM" id="MobiDB-lite"/>
    </source>
</evidence>
<feature type="region of interest" description="Disordered" evidence="1">
    <location>
        <begin position="1"/>
        <end position="37"/>
    </location>
</feature>
<accession>A0A0K2V929</accession>